<keyword evidence="4" id="KW-1185">Reference proteome</keyword>
<dbReference type="CDD" id="cd00009">
    <property type="entry name" value="AAA"/>
    <property type="match status" value="1"/>
</dbReference>
<organism evidence="3 4">
    <name type="scientific">Ideonella livida</name>
    <dbReference type="NCBI Taxonomy" id="2707176"/>
    <lineage>
        <taxon>Bacteria</taxon>
        <taxon>Pseudomonadati</taxon>
        <taxon>Pseudomonadota</taxon>
        <taxon>Betaproteobacteria</taxon>
        <taxon>Burkholderiales</taxon>
        <taxon>Sphaerotilaceae</taxon>
        <taxon>Ideonella</taxon>
    </lineage>
</organism>
<sequence length="526" mass="55511">MPAAAAPFVSAPAPVPAGAAATVGPVPDPAEAARPVGLDAPDRTALAARRARIGAWIAHLEAGLLERAAAVRLVLLAALAGEHVLLIGPPGTAKSELARRLHRALQGAPYFERLLTRFSTPEELFGPLSLQALEADRYERLTRGFLPEAGVAFLDEVFKANSAILNTLLTLLNEREFDNGSGRQATPLVTVVGASNEGPLDEGLQAFHDRFLLRVPVAPVGEESFAALLALPAGAAMPVASAPAAWTPQERQALAAAAQQVVLSPAFVQACLALRRWLAAQGRQLSDRRWRQCTGLLRVSAAAEGRTALDELDLWLAPYVAASQPQEVPDLIDWWVGDCLQARPQEAAWLTRAVEAFERQLELETSARDDAQGQDAAGKLALARAIGGAQAAEPSGGMRMLSAALEVQTRRHYSPVHVAARVAQVEEVLAQLQPALAQAEAGAAALAQRLADRLWWPPALGEQVLAGPRRTVAVLQALADRLAATRQGFASLPLRPDVPQALAQDDPGASPATPAALPPPPVAWVA</sequence>
<dbReference type="PANTHER" id="PTHR32204:SF0">
    <property type="entry name" value="ATPASE RAVA"/>
    <property type="match status" value="1"/>
</dbReference>
<dbReference type="AlphaFoldDB" id="A0A7C9TLQ2"/>
<dbReference type="Pfam" id="PF17868">
    <property type="entry name" value="AAA_lid_8"/>
    <property type="match status" value="1"/>
</dbReference>
<name>A0A7C9TLQ2_9BURK</name>
<dbReference type="RefSeq" id="WP_163457596.1">
    <property type="nucleotide sequence ID" value="NZ_JAAGOH010000011.1"/>
</dbReference>
<evidence type="ECO:0000256" key="1">
    <source>
        <dbReference type="SAM" id="MobiDB-lite"/>
    </source>
</evidence>
<dbReference type="InterPro" id="IPR041538">
    <property type="entry name" value="RavA-like_AAA_lid"/>
</dbReference>
<dbReference type="InterPro" id="IPR003593">
    <property type="entry name" value="AAA+_ATPase"/>
</dbReference>
<dbReference type="Proteomes" id="UP000484255">
    <property type="component" value="Unassembled WGS sequence"/>
</dbReference>
<dbReference type="InterPro" id="IPR027417">
    <property type="entry name" value="P-loop_NTPase"/>
</dbReference>
<dbReference type="PANTHER" id="PTHR32204">
    <property type="entry name" value="ATPASE RAVA"/>
    <property type="match status" value="1"/>
</dbReference>
<dbReference type="Pfam" id="PF20030">
    <property type="entry name" value="bpMoxR"/>
    <property type="match status" value="1"/>
</dbReference>
<feature type="domain" description="AAA+ ATPase" evidence="2">
    <location>
        <begin position="80"/>
        <end position="221"/>
    </location>
</feature>
<dbReference type="Gene3D" id="3.40.50.300">
    <property type="entry name" value="P-loop containing nucleotide triphosphate hydrolases"/>
    <property type="match status" value="1"/>
</dbReference>
<proteinExistence type="predicted"/>
<dbReference type="InterPro" id="IPR050513">
    <property type="entry name" value="RavA_ATPases"/>
</dbReference>
<dbReference type="InterPro" id="IPR045427">
    <property type="entry name" value="MoxR"/>
</dbReference>
<comment type="caution">
    <text evidence="3">The sequence shown here is derived from an EMBL/GenBank/DDBJ whole genome shotgun (WGS) entry which is preliminary data.</text>
</comment>
<dbReference type="EMBL" id="JAAGOH010000011">
    <property type="protein sequence ID" value="NDY91747.1"/>
    <property type="molecule type" value="Genomic_DNA"/>
</dbReference>
<gene>
    <name evidence="3" type="ORF">G3A44_11170</name>
</gene>
<reference evidence="3 4" key="1">
    <citation type="submission" date="2020-02" db="EMBL/GenBank/DDBJ databases">
        <title>Ideonella bacterium strain TBM-1.</title>
        <authorList>
            <person name="Chen W.-M."/>
        </authorList>
    </citation>
    <scope>NUCLEOTIDE SEQUENCE [LARGE SCALE GENOMIC DNA]</scope>
    <source>
        <strain evidence="3 4">TBM-1</strain>
    </source>
</reference>
<accession>A0A7C9TLQ2</accession>
<evidence type="ECO:0000259" key="2">
    <source>
        <dbReference type="SMART" id="SM00382"/>
    </source>
</evidence>
<feature type="region of interest" description="Disordered" evidence="1">
    <location>
        <begin position="498"/>
        <end position="526"/>
    </location>
</feature>
<dbReference type="SMART" id="SM00382">
    <property type="entry name" value="AAA"/>
    <property type="match status" value="1"/>
</dbReference>
<evidence type="ECO:0000313" key="4">
    <source>
        <dbReference type="Proteomes" id="UP000484255"/>
    </source>
</evidence>
<dbReference type="SUPFAM" id="SSF52540">
    <property type="entry name" value="P-loop containing nucleoside triphosphate hydrolases"/>
    <property type="match status" value="1"/>
</dbReference>
<protein>
    <submittedName>
        <fullName evidence="3">AAA domain-containing protein</fullName>
    </submittedName>
</protein>
<feature type="compositionally biased region" description="Pro residues" evidence="1">
    <location>
        <begin position="516"/>
        <end position="526"/>
    </location>
</feature>
<evidence type="ECO:0000313" key="3">
    <source>
        <dbReference type="EMBL" id="NDY91747.1"/>
    </source>
</evidence>